<name>A0A9K3DFI7_HELAN</name>
<keyword evidence="2" id="KW-1185">Reference proteome</keyword>
<dbReference type="Proteomes" id="UP000215914">
    <property type="component" value="Unassembled WGS sequence"/>
</dbReference>
<proteinExistence type="predicted"/>
<dbReference type="AlphaFoldDB" id="A0A9K3DFI7"/>
<accession>A0A9K3DFI7</accession>
<sequence length="76" mass="8815">MFRVWMFSAKSPHFKGTTFTFMLVHFPTLHPPHHQVQPPTKSVGGSLSMRNMHKKRGYRVSKLLCRPFNIIVGHLV</sequence>
<gene>
    <name evidence="1" type="ORF">HanXRQr2_Chr17g0791361</name>
</gene>
<evidence type="ECO:0000313" key="1">
    <source>
        <dbReference type="EMBL" id="KAF5754454.1"/>
    </source>
</evidence>
<dbReference type="Gramene" id="mRNA:HanXRQr2_Chr17g0791361">
    <property type="protein sequence ID" value="CDS:HanXRQr2_Chr17g0791361.1"/>
    <property type="gene ID" value="HanXRQr2_Chr17g0791361"/>
</dbReference>
<organism evidence="1 2">
    <name type="scientific">Helianthus annuus</name>
    <name type="common">Common sunflower</name>
    <dbReference type="NCBI Taxonomy" id="4232"/>
    <lineage>
        <taxon>Eukaryota</taxon>
        <taxon>Viridiplantae</taxon>
        <taxon>Streptophyta</taxon>
        <taxon>Embryophyta</taxon>
        <taxon>Tracheophyta</taxon>
        <taxon>Spermatophyta</taxon>
        <taxon>Magnoliopsida</taxon>
        <taxon>eudicotyledons</taxon>
        <taxon>Gunneridae</taxon>
        <taxon>Pentapetalae</taxon>
        <taxon>asterids</taxon>
        <taxon>campanulids</taxon>
        <taxon>Asterales</taxon>
        <taxon>Asteraceae</taxon>
        <taxon>Asteroideae</taxon>
        <taxon>Heliantheae alliance</taxon>
        <taxon>Heliantheae</taxon>
        <taxon>Helianthus</taxon>
    </lineage>
</organism>
<reference evidence="1" key="1">
    <citation type="journal article" date="2017" name="Nature">
        <title>The sunflower genome provides insights into oil metabolism, flowering and Asterid evolution.</title>
        <authorList>
            <person name="Badouin H."/>
            <person name="Gouzy J."/>
            <person name="Grassa C.J."/>
            <person name="Murat F."/>
            <person name="Staton S.E."/>
            <person name="Cottret L."/>
            <person name="Lelandais-Briere C."/>
            <person name="Owens G.L."/>
            <person name="Carrere S."/>
            <person name="Mayjonade B."/>
            <person name="Legrand L."/>
            <person name="Gill N."/>
            <person name="Kane N.C."/>
            <person name="Bowers J.E."/>
            <person name="Hubner S."/>
            <person name="Bellec A."/>
            <person name="Berard A."/>
            <person name="Berges H."/>
            <person name="Blanchet N."/>
            <person name="Boniface M.C."/>
            <person name="Brunel D."/>
            <person name="Catrice O."/>
            <person name="Chaidir N."/>
            <person name="Claudel C."/>
            <person name="Donnadieu C."/>
            <person name="Faraut T."/>
            <person name="Fievet G."/>
            <person name="Helmstetter N."/>
            <person name="King M."/>
            <person name="Knapp S.J."/>
            <person name="Lai Z."/>
            <person name="Le Paslier M.C."/>
            <person name="Lippi Y."/>
            <person name="Lorenzon L."/>
            <person name="Mandel J.R."/>
            <person name="Marage G."/>
            <person name="Marchand G."/>
            <person name="Marquand E."/>
            <person name="Bret-Mestries E."/>
            <person name="Morien E."/>
            <person name="Nambeesan S."/>
            <person name="Nguyen T."/>
            <person name="Pegot-Espagnet P."/>
            <person name="Pouilly N."/>
            <person name="Raftis F."/>
            <person name="Sallet E."/>
            <person name="Schiex T."/>
            <person name="Thomas J."/>
            <person name="Vandecasteele C."/>
            <person name="Vares D."/>
            <person name="Vear F."/>
            <person name="Vautrin S."/>
            <person name="Crespi M."/>
            <person name="Mangin B."/>
            <person name="Burke J.M."/>
            <person name="Salse J."/>
            <person name="Munos S."/>
            <person name="Vincourt P."/>
            <person name="Rieseberg L.H."/>
            <person name="Langlade N.B."/>
        </authorList>
    </citation>
    <scope>NUCLEOTIDE SEQUENCE</scope>
    <source>
        <tissue evidence="1">Leaves</tissue>
    </source>
</reference>
<reference evidence="1" key="2">
    <citation type="submission" date="2020-06" db="EMBL/GenBank/DDBJ databases">
        <title>Helianthus annuus Genome sequencing and assembly Release 2.</title>
        <authorList>
            <person name="Gouzy J."/>
            <person name="Langlade N."/>
            <person name="Munos S."/>
        </authorList>
    </citation>
    <scope>NUCLEOTIDE SEQUENCE</scope>
    <source>
        <tissue evidence="1">Leaves</tissue>
    </source>
</reference>
<evidence type="ECO:0000313" key="2">
    <source>
        <dbReference type="Proteomes" id="UP000215914"/>
    </source>
</evidence>
<dbReference type="EMBL" id="MNCJ02000332">
    <property type="protein sequence ID" value="KAF5754454.1"/>
    <property type="molecule type" value="Genomic_DNA"/>
</dbReference>
<protein>
    <submittedName>
        <fullName evidence="1">Uncharacterized protein</fullName>
    </submittedName>
</protein>
<comment type="caution">
    <text evidence="1">The sequence shown here is derived from an EMBL/GenBank/DDBJ whole genome shotgun (WGS) entry which is preliminary data.</text>
</comment>